<reference evidence="2 3" key="1">
    <citation type="journal article" date="2024" name="Front Chem Biol">
        <title>Unveiling the potential of Daldinia eschscholtzii MFLUCC 19-0629 through bioactivity and bioinformatics studies for enhanced sustainable agriculture production.</title>
        <authorList>
            <person name="Brooks S."/>
            <person name="Weaver J.A."/>
            <person name="Klomchit A."/>
            <person name="Alharthi S.A."/>
            <person name="Onlamun T."/>
            <person name="Nurani R."/>
            <person name="Vong T.K."/>
            <person name="Alberti F."/>
            <person name="Greco C."/>
        </authorList>
    </citation>
    <scope>NUCLEOTIDE SEQUENCE [LARGE SCALE GENOMIC DNA]</scope>
    <source>
        <strain evidence="2">MFLUCC 19-0629</strain>
    </source>
</reference>
<dbReference type="InterPro" id="IPR035979">
    <property type="entry name" value="RBD_domain_sf"/>
</dbReference>
<evidence type="ECO:0000256" key="1">
    <source>
        <dbReference type="SAM" id="MobiDB-lite"/>
    </source>
</evidence>
<dbReference type="AlphaFoldDB" id="A0AAX6MJS1"/>
<gene>
    <name evidence="2" type="ORF">Daesc_005195</name>
</gene>
<dbReference type="SUPFAM" id="SSF54928">
    <property type="entry name" value="RNA-binding domain, RBD"/>
    <property type="match status" value="1"/>
</dbReference>
<keyword evidence="3" id="KW-1185">Reference proteome</keyword>
<dbReference type="Proteomes" id="UP001369815">
    <property type="component" value="Unassembled WGS sequence"/>
</dbReference>
<dbReference type="InterPro" id="IPR012677">
    <property type="entry name" value="Nucleotide-bd_a/b_plait_sf"/>
</dbReference>
<dbReference type="GO" id="GO:0003676">
    <property type="term" value="F:nucleic acid binding"/>
    <property type="evidence" value="ECO:0007669"/>
    <property type="project" value="InterPro"/>
</dbReference>
<dbReference type="CDD" id="cd12261">
    <property type="entry name" value="RRM1_3_MRN1"/>
    <property type="match status" value="1"/>
</dbReference>
<dbReference type="EMBL" id="JBANMG010000005">
    <property type="protein sequence ID" value="KAK6952898.1"/>
    <property type="molecule type" value="Genomic_DNA"/>
</dbReference>
<accession>A0AAX6MJS1</accession>
<comment type="caution">
    <text evidence="2">The sequence shown here is derived from an EMBL/GenBank/DDBJ whole genome shotgun (WGS) entry which is preliminary data.</text>
</comment>
<evidence type="ECO:0000313" key="3">
    <source>
        <dbReference type="Proteomes" id="UP001369815"/>
    </source>
</evidence>
<organism evidence="2 3">
    <name type="scientific">Daldinia eschscholtzii</name>
    <dbReference type="NCBI Taxonomy" id="292717"/>
    <lineage>
        <taxon>Eukaryota</taxon>
        <taxon>Fungi</taxon>
        <taxon>Dikarya</taxon>
        <taxon>Ascomycota</taxon>
        <taxon>Pezizomycotina</taxon>
        <taxon>Sordariomycetes</taxon>
        <taxon>Xylariomycetidae</taxon>
        <taxon>Xylariales</taxon>
        <taxon>Hypoxylaceae</taxon>
        <taxon>Daldinia</taxon>
    </lineage>
</organism>
<feature type="region of interest" description="Disordered" evidence="1">
    <location>
        <begin position="115"/>
        <end position="145"/>
    </location>
</feature>
<proteinExistence type="predicted"/>
<protein>
    <submittedName>
        <fullName evidence="2">Uncharacterized protein</fullName>
    </submittedName>
</protein>
<dbReference type="Gene3D" id="3.30.70.330">
    <property type="match status" value="2"/>
</dbReference>
<evidence type="ECO:0000313" key="2">
    <source>
        <dbReference type="EMBL" id="KAK6952898.1"/>
    </source>
</evidence>
<feature type="region of interest" description="Disordered" evidence="1">
    <location>
        <begin position="317"/>
        <end position="359"/>
    </location>
</feature>
<name>A0AAX6MJS1_9PEZI</name>
<sequence>MDAPRDTIVLDRANFEILVQRARVANDYQLGDNRTPGNVGPLMCLPMDEYEDLILARRHYKNLIRRLMQEGMTEENIAVLSQDHPRDPQANKTMYDAPDVRKQNAPTASYNRREDHAFSADNQAKPRFSPSGIQPRSREQWRQDPNGNGGLISLYFKGLAADFTYWDVTSAIRGGSLSHLKLVPSTEEAFVSFVKEEDAMSFYNYVRKNDFYVKQRKVHVTWARHQRYIAGDVAAQIRRGASRNLLIPDCEGKLTEREIRQDMAHIETLIIIKVIFSDGHCHIKTNSIFDAMVAKMCMQSRRKYKQWTVQWDQDECSEPFGESQESRPIKQQTGTSKERFAGRGQNRFASLRTDDDNNV</sequence>